<dbReference type="InterPro" id="IPR036514">
    <property type="entry name" value="SGNH_hydro_sf"/>
</dbReference>
<evidence type="ECO:0000313" key="1">
    <source>
        <dbReference type="EMBL" id="SDS24619.1"/>
    </source>
</evidence>
<dbReference type="Pfam" id="PF07611">
    <property type="entry name" value="DUF1574"/>
    <property type="match status" value="1"/>
</dbReference>
<keyword evidence="2" id="KW-1185">Reference proteome</keyword>
<dbReference type="SUPFAM" id="SSF52266">
    <property type="entry name" value="SGNH hydrolase"/>
    <property type="match status" value="1"/>
</dbReference>
<proteinExistence type="predicted"/>
<dbReference type="InterPro" id="IPR011468">
    <property type="entry name" value="DUF1574"/>
</dbReference>
<evidence type="ECO:0000313" key="2">
    <source>
        <dbReference type="Proteomes" id="UP000198858"/>
    </source>
</evidence>
<name>A0A1H1QNX1_9FLAO</name>
<protein>
    <recommendedName>
        <fullName evidence="3">DUF1574 domain-containing protein</fullName>
    </recommendedName>
</protein>
<evidence type="ECO:0008006" key="3">
    <source>
        <dbReference type="Google" id="ProtNLM"/>
    </source>
</evidence>
<sequence>MRKYLIRLLFLSLPLILFLFMGELALRNIPNDYSFKRAYLDKNSQNLKTLVLGSSHFYRGVNPALLEQPAFNAAMVSQSLDYDLKILENYDSEFQNLETIILPISYFSLFGSLETGVESWRASFYNIYYGIGNPVKFEVFNKKGSQTLSKVFDFYYSDIKLKLADSLGWGRRNIKVLPEELESLGLRAAQRHTKKNFNLLPFQLKNFREIIQIANKNNWKLILVTPPAYHSYVANLNKKQLDLTIKYCKEMEEDFDNVYYYNFLQDNSFSSSDFYDADHLNQDGANKFSQMLNMKIQETP</sequence>
<dbReference type="Gene3D" id="3.40.50.1110">
    <property type="entry name" value="SGNH hydrolase"/>
    <property type="match status" value="1"/>
</dbReference>
<dbReference type="STRING" id="1250231.SAMN04488552_2563"/>
<dbReference type="RefSeq" id="WP_157717406.1">
    <property type="nucleotide sequence ID" value="NZ_LT629745.1"/>
</dbReference>
<organism evidence="1 2">
    <name type="scientific">Christiangramia echinicola</name>
    <dbReference type="NCBI Taxonomy" id="279359"/>
    <lineage>
        <taxon>Bacteria</taxon>
        <taxon>Pseudomonadati</taxon>
        <taxon>Bacteroidota</taxon>
        <taxon>Flavobacteriia</taxon>
        <taxon>Flavobacteriales</taxon>
        <taxon>Flavobacteriaceae</taxon>
        <taxon>Christiangramia</taxon>
    </lineage>
</organism>
<dbReference type="GO" id="GO:0016788">
    <property type="term" value="F:hydrolase activity, acting on ester bonds"/>
    <property type="evidence" value="ECO:0007669"/>
    <property type="project" value="UniProtKB-ARBA"/>
</dbReference>
<reference evidence="1 2" key="1">
    <citation type="submission" date="2016-10" db="EMBL/GenBank/DDBJ databases">
        <authorList>
            <person name="Varghese N."/>
            <person name="Submissions S."/>
        </authorList>
    </citation>
    <scope>NUCLEOTIDE SEQUENCE [LARGE SCALE GENOMIC DNA]</scope>
    <source>
        <strain evidence="1 2">Mar_2010_102</strain>
    </source>
</reference>
<gene>
    <name evidence="1" type="ORF">SAMN04488552_2563</name>
</gene>
<dbReference type="Proteomes" id="UP000198858">
    <property type="component" value="Chromosome I"/>
</dbReference>
<accession>A0A1H1QNX1</accession>
<dbReference type="EMBL" id="LT629745">
    <property type="protein sequence ID" value="SDS24619.1"/>
    <property type="molecule type" value="Genomic_DNA"/>
</dbReference>
<dbReference type="AlphaFoldDB" id="A0A1H1QNX1"/>